<evidence type="ECO:0000313" key="7">
    <source>
        <dbReference type="EMBL" id="KAK4748082.1"/>
    </source>
</evidence>
<feature type="domain" description="BHLH" evidence="6">
    <location>
        <begin position="309"/>
        <end position="358"/>
    </location>
</feature>
<evidence type="ECO:0000256" key="4">
    <source>
        <dbReference type="ARBA" id="ARBA00023242"/>
    </source>
</evidence>
<dbReference type="GO" id="GO:0005634">
    <property type="term" value="C:nucleus"/>
    <property type="evidence" value="ECO:0007669"/>
    <property type="project" value="UniProtKB-SubCell"/>
</dbReference>
<dbReference type="Gene3D" id="4.10.280.10">
    <property type="entry name" value="Helix-loop-helix DNA-binding domain"/>
    <property type="match status" value="1"/>
</dbReference>
<evidence type="ECO:0000259" key="6">
    <source>
        <dbReference type="PROSITE" id="PS50888"/>
    </source>
</evidence>
<keyword evidence="8" id="KW-1185">Reference proteome</keyword>
<evidence type="ECO:0000313" key="8">
    <source>
        <dbReference type="Proteomes" id="UP001345219"/>
    </source>
</evidence>
<dbReference type="AlphaFoldDB" id="A0AAN7GWH7"/>
<dbReference type="Proteomes" id="UP001345219">
    <property type="component" value="Chromosome 12"/>
</dbReference>
<dbReference type="SUPFAM" id="SSF47459">
    <property type="entry name" value="HLH, helix-loop-helix DNA-binding domain"/>
    <property type="match status" value="1"/>
</dbReference>
<evidence type="ECO:0000256" key="1">
    <source>
        <dbReference type="ARBA" id="ARBA00004123"/>
    </source>
</evidence>
<dbReference type="GO" id="GO:0048658">
    <property type="term" value="P:anther wall tapetum development"/>
    <property type="evidence" value="ECO:0007669"/>
    <property type="project" value="InterPro"/>
</dbReference>
<reference evidence="7 8" key="1">
    <citation type="journal article" date="2023" name="Hortic Res">
        <title>Pangenome of water caltrop reveals structural variations and asymmetric subgenome divergence after allopolyploidization.</title>
        <authorList>
            <person name="Zhang X."/>
            <person name="Chen Y."/>
            <person name="Wang L."/>
            <person name="Yuan Y."/>
            <person name="Fang M."/>
            <person name="Shi L."/>
            <person name="Lu R."/>
            <person name="Comes H.P."/>
            <person name="Ma Y."/>
            <person name="Chen Y."/>
            <person name="Huang G."/>
            <person name="Zhou Y."/>
            <person name="Zheng Z."/>
            <person name="Qiu Y."/>
        </authorList>
    </citation>
    <scope>NUCLEOTIDE SEQUENCE [LARGE SCALE GENOMIC DNA]</scope>
    <source>
        <tissue evidence="7">Roots</tissue>
    </source>
</reference>
<evidence type="ECO:0000256" key="3">
    <source>
        <dbReference type="ARBA" id="ARBA00023163"/>
    </source>
</evidence>
<dbReference type="Pfam" id="PF00010">
    <property type="entry name" value="HLH"/>
    <property type="match status" value="1"/>
</dbReference>
<dbReference type="PANTHER" id="PTHR46834">
    <property type="entry name" value="TRANSCRIPTION FACTOR BHLH91"/>
    <property type="match status" value="1"/>
</dbReference>
<gene>
    <name evidence="7" type="ORF">SAY87_014668</name>
</gene>
<evidence type="ECO:0000256" key="5">
    <source>
        <dbReference type="SAM" id="MobiDB-lite"/>
    </source>
</evidence>
<accession>A0AAN7GWH7</accession>
<protein>
    <recommendedName>
        <fullName evidence="6">BHLH domain-containing protein</fullName>
    </recommendedName>
</protein>
<dbReference type="InterPro" id="IPR045895">
    <property type="entry name" value="bHLH91-like"/>
</dbReference>
<evidence type="ECO:0000256" key="2">
    <source>
        <dbReference type="ARBA" id="ARBA00023015"/>
    </source>
</evidence>
<dbReference type="GO" id="GO:0006355">
    <property type="term" value="P:regulation of DNA-templated transcription"/>
    <property type="evidence" value="ECO:0007669"/>
    <property type="project" value="InterPro"/>
</dbReference>
<comment type="subcellular location">
    <subcellularLocation>
        <location evidence="1">Nucleus</location>
    </subcellularLocation>
</comment>
<comment type="caution">
    <text evidence="7">The sequence shown here is derived from an EMBL/GenBank/DDBJ whole genome shotgun (WGS) entry which is preliminary data.</text>
</comment>
<keyword evidence="2" id="KW-0805">Transcription regulation</keyword>
<dbReference type="PROSITE" id="PS50888">
    <property type="entry name" value="BHLH"/>
    <property type="match status" value="1"/>
</dbReference>
<dbReference type="GO" id="GO:0046983">
    <property type="term" value="F:protein dimerization activity"/>
    <property type="evidence" value="ECO:0007669"/>
    <property type="project" value="InterPro"/>
</dbReference>
<dbReference type="SMART" id="SM00353">
    <property type="entry name" value="HLH"/>
    <property type="match status" value="1"/>
</dbReference>
<dbReference type="CDD" id="cd18918">
    <property type="entry name" value="bHLH_AtMYC1_like"/>
    <property type="match status" value="1"/>
</dbReference>
<keyword evidence="3" id="KW-0804">Transcription</keyword>
<dbReference type="EMBL" id="JAXIOK010000019">
    <property type="protein sequence ID" value="KAK4748082.1"/>
    <property type="molecule type" value="Genomic_DNA"/>
</dbReference>
<dbReference type="InterPro" id="IPR045896">
    <property type="entry name" value="MYC1-like_bHLH"/>
</dbReference>
<dbReference type="PANTHER" id="PTHR46834:SF1">
    <property type="entry name" value="TRANSCRIPTION FACTOR BHLH10"/>
    <property type="match status" value="1"/>
</dbReference>
<organism evidence="7 8">
    <name type="scientific">Trapa incisa</name>
    <dbReference type="NCBI Taxonomy" id="236973"/>
    <lineage>
        <taxon>Eukaryota</taxon>
        <taxon>Viridiplantae</taxon>
        <taxon>Streptophyta</taxon>
        <taxon>Embryophyta</taxon>
        <taxon>Tracheophyta</taxon>
        <taxon>Spermatophyta</taxon>
        <taxon>Magnoliopsida</taxon>
        <taxon>eudicotyledons</taxon>
        <taxon>Gunneridae</taxon>
        <taxon>Pentapetalae</taxon>
        <taxon>rosids</taxon>
        <taxon>malvids</taxon>
        <taxon>Myrtales</taxon>
        <taxon>Lythraceae</taxon>
        <taxon>Trapa</taxon>
    </lineage>
</organism>
<sequence>MVGSPTSILTRLQPILYFWHYDIGDIQFSDLTATLGGTAWHGEYEEVGLGSSGWRDRHGGGRRKMYAEDNGCFDPNDPYSAIGGDVGDCVGFSQALQTMRLHDSSVVPLPSSNMGNCCDGDDHNGQFVQEMMIHSGGGGDSVSVPNNLSNGGALSFGDHHQAAADGNGWGDYQQVDLPDMAHGFDGNGVGPVMLTDGQTPMIAPAPDLLDLFHSLPPRTPSFEALPMGAYDPLLHLTPHPPPPQPLMRDLFQSLPQGCYHRGGANSFFSDEGDESGGMMYHQNHHHQDPESGVLKFGRDISVCLGKRERKAAKHFTTDKEKRCQMNDKFAILMSLIPNPTKTDRASVVGDAIEYIKELLRTVNELKLLVDKKRCGRESRRKRHKAEEGDVVVESCVSDKQQLPLGGGGGGGGEPVDHSYSSSTLRSSWLQRKSKVTEVDVRIIDDEVTIKLVQRKKINCLLYVSRVLDELQLDLQHVAGGHIGEHYSFLFNSKIYEGSSVFASAIASKLIEAVDAQYTMHRPSGSY</sequence>
<name>A0AAN7GWH7_9MYRT</name>
<proteinExistence type="predicted"/>
<dbReference type="InterPro" id="IPR036638">
    <property type="entry name" value="HLH_DNA-bd_sf"/>
</dbReference>
<keyword evidence="4" id="KW-0539">Nucleus</keyword>
<dbReference type="InterPro" id="IPR011598">
    <property type="entry name" value="bHLH_dom"/>
</dbReference>
<feature type="region of interest" description="Disordered" evidence="5">
    <location>
        <begin position="399"/>
        <end position="419"/>
    </location>
</feature>
<feature type="compositionally biased region" description="Gly residues" evidence="5">
    <location>
        <begin position="404"/>
        <end position="413"/>
    </location>
</feature>